<keyword evidence="17" id="KW-1185">Reference proteome</keyword>
<dbReference type="PANTHER" id="PTHR10315">
    <property type="entry name" value="E3 UBIQUITIN PROTEIN LIGASE SIAH"/>
    <property type="match status" value="1"/>
</dbReference>
<keyword evidence="13" id="KW-0325">Glycoprotein</keyword>
<dbReference type="GO" id="GO:0016020">
    <property type="term" value="C:membrane"/>
    <property type="evidence" value="ECO:0007669"/>
    <property type="project" value="UniProtKB-SubCell"/>
</dbReference>
<dbReference type="SUPFAM" id="SSF49599">
    <property type="entry name" value="TRAF domain-like"/>
    <property type="match status" value="1"/>
</dbReference>
<comment type="catalytic activity">
    <reaction evidence="1">
        <text>S-ubiquitinyl-[E2 ubiquitin-conjugating enzyme]-L-cysteine + [acceptor protein]-L-lysine = [E2 ubiquitin-conjugating enzyme]-L-cysteine + N(6)-ubiquitinyl-[acceptor protein]-L-lysine.</text>
        <dbReference type="EC" id="2.3.2.27"/>
    </reaction>
</comment>
<dbReference type="GO" id="GO:0008270">
    <property type="term" value="F:zinc ion binding"/>
    <property type="evidence" value="ECO:0007669"/>
    <property type="project" value="UniProtKB-KW"/>
</dbReference>
<dbReference type="InterPro" id="IPR013083">
    <property type="entry name" value="Znf_RING/FYVE/PHD"/>
</dbReference>
<comment type="pathway">
    <text evidence="3">Protein modification; protein ubiquitination.</text>
</comment>
<evidence type="ECO:0000256" key="4">
    <source>
        <dbReference type="ARBA" id="ARBA00009119"/>
    </source>
</evidence>
<evidence type="ECO:0000256" key="1">
    <source>
        <dbReference type="ARBA" id="ARBA00000900"/>
    </source>
</evidence>
<dbReference type="PANTHER" id="PTHR10315:SF80">
    <property type="entry name" value="E3 UBIQUITIN-PROTEIN LIGASE SINAT3"/>
    <property type="match status" value="1"/>
</dbReference>
<comment type="subcellular location">
    <subcellularLocation>
        <location evidence="2">Membrane</location>
        <topology evidence="2">Single-pass type II membrane protein</topology>
    </subcellularLocation>
</comment>
<evidence type="ECO:0000259" key="15">
    <source>
        <dbReference type="PROSITE" id="PS51081"/>
    </source>
</evidence>
<organism evidence="16 17">
    <name type="scientific">Vigna unguiculata</name>
    <name type="common">Cowpea</name>
    <dbReference type="NCBI Taxonomy" id="3917"/>
    <lineage>
        <taxon>Eukaryota</taxon>
        <taxon>Viridiplantae</taxon>
        <taxon>Streptophyta</taxon>
        <taxon>Embryophyta</taxon>
        <taxon>Tracheophyta</taxon>
        <taxon>Spermatophyta</taxon>
        <taxon>Magnoliopsida</taxon>
        <taxon>eudicotyledons</taxon>
        <taxon>Gunneridae</taxon>
        <taxon>Pentapetalae</taxon>
        <taxon>rosids</taxon>
        <taxon>fabids</taxon>
        <taxon>Fabales</taxon>
        <taxon>Fabaceae</taxon>
        <taxon>Papilionoideae</taxon>
        <taxon>50 kb inversion clade</taxon>
        <taxon>NPAAA clade</taxon>
        <taxon>indigoferoid/millettioid clade</taxon>
        <taxon>Phaseoleae</taxon>
        <taxon>Vigna</taxon>
    </lineage>
</organism>
<evidence type="ECO:0000256" key="10">
    <source>
        <dbReference type="ARBA" id="ARBA00022786"/>
    </source>
</evidence>
<evidence type="ECO:0000313" key="16">
    <source>
        <dbReference type="EMBL" id="QCD99451.1"/>
    </source>
</evidence>
<evidence type="ECO:0000256" key="12">
    <source>
        <dbReference type="ARBA" id="ARBA00023136"/>
    </source>
</evidence>
<evidence type="ECO:0000256" key="2">
    <source>
        <dbReference type="ARBA" id="ARBA00004606"/>
    </source>
</evidence>
<evidence type="ECO:0000256" key="13">
    <source>
        <dbReference type="ARBA" id="ARBA00023180"/>
    </source>
</evidence>
<evidence type="ECO:0000256" key="6">
    <source>
        <dbReference type="ARBA" id="ARBA00022676"/>
    </source>
</evidence>
<evidence type="ECO:0000256" key="5">
    <source>
        <dbReference type="ARBA" id="ARBA00012483"/>
    </source>
</evidence>
<evidence type="ECO:0000256" key="9">
    <source>
        <dbReference type="ARBA" id="ARBA00022771"/>
    </source>
</evidence>
<keyword evidence="8" id="KW-0479">Metal-binding</keyword>
<proteinExistence type="inferred from homology"/>
<dbReference type="GO" id="GO:0016757">
    <property type="term" value="F:glycosyltransferase activity"/>
    <property type="evidence" value="ECO:0007669"/>
    <property type="project" value="UniProtKB-KW"/>
</dbReference>
<evidence type="ECO:0000256" key="8">
    <source>
        <dbReference type="ARBA" id="ARBA00022723"/>
    </source>
</evidence>
<keyword evidence="11" id="KW-0862">Zinc</keyword>
<gene>
    <name evidence="16" type="ORF">DEO72_LG7g732</name>
</gene>
<dbReference type="FunFam" id="2.60.210.10:FF:000004">
    <property type="entry name" value="E3 ubiquitin-protein ligase SINAT5-like"/>
    <property type="match status" value="1"/>
</dbReference>
<evidence type="ECO:0000313" key="17">
    <source>
        <dbReference type="Proteomes" id="UP000501690"/>
    </source>
</evidence>
<keyword evidence="6" id="KW-0328">Glycosyltransferase</keyword>
<evidence type="ECO:0000256" key="7">
    <source>
        <dbReference type="ARBA" id="ARBA00022679"/>
    </source>
</evidence>
<protein>
    <recommendedName>
        <fullName evidence="5">RING-type E3 ubiquitin transferase</fullName>
        <ecNumber evidence="5">2.3.2.27</ecNumber>
    </recommendedName>
</protein>
<name>A0A4D6MG34_VIGUN</name>
<dbReference type="InterPro" id="IPR008974">
    <property type="entry name" value="TRAF-like"/>
</dbReference>
<dbReference type="InterPro" id="IPR013010">
    <property type="entry name" value="Znf_SIAH"/>
</dbReference>
<dbReference type="AlphaFoldDB" id="A0A4D6MG34"/>
<reference evidence="16 17" key="1">
    <citation type="submission" date="2019-04" db="EMBL/GenBank/DDBJ databases">
        <title>An improved genome assembly and genetic linkage map for asparagus bean, Vigna unguiculata ssp. sesquipedialis.</title>
        <authorList>
            <person name="Xia Q."/>
            <person name="Zhang R."/>
            <person name="Dong Y."/>
        </authorList>
    </citation>
    <scope>NUCLEOTIDE SEQUENCE [LARGE SCALE GENOMIC DNA]</scope>
    <source>
        <tissue evidence="16">Leaf</tissue>
    </source>
</reference>
<dbReference type="GO" id="GO:0005737">
    <property type="term" value="C:cytoplasm"/>
    <property type="evidence" value="ECO:0007669"/>
    <property type="project" value="InterPro"/>
</dbReference>
<keyword evidence="10" id="KW-0833">Ubl conjugation pathway</keyword>
<keyword evidence="9 14" id="KW-0863">Zinc-finger</keyword>
<dbReference type="EC" id="2.3.2.27" evidence="5"/>
<dbReference type="GO" id="GO:0006511">
    <property type="term" value="P:ubiquitin-dependent protein catabolic process"/>
    <property type="evidence" value="ECO:0007669"/>
    <property type="project" value="InterPro"/>
</dbReference>
<dbReference type="Proteomes" id="UP000501690">
    <property type="component" value="Linkage Group LG7"/>
</dbReference>
<dbReference type="PROSITE" id="PS51081">
    <property type="entry name" value="ZF_SIAH"/>
    <property type="match status" value="1"/>
</dbReference>
<accession>A0A4D6MG34</accession>
<dbReference type="Pfam" id="PF02485">
    <property type="entry name" value="Branch"/>
    <property type="match status" value="1"/>
</dbReference>
<dbReference type="InterPro" id="IPR003406">
    <property type="entry name" value="Glyco_trans_14"/>
</dbReference>
<evidence type="ECO:0000256" key="14">
    <source>
        <dbReference type="PROSITE-ProRule" id="PRU00455"/>
    </source>
</evidence>
<sequence>MNLVDLINDWSIIVEPAEKVHNRCPTCRQELGDIRCLALEKVAESLELPCKYYSLGCPEIFPYYSKLKHETVCNFRPYNCPYAGSECSVVGDIPFLVAHLRDDHKVDMHTGCTFNHRYVKSNPREVENATWMLTVFHCFGQYFCLHFEAFQLGMAPVYMAFLRFMGDENEARNYSYSLEVGANGRKLIWEGTPRSIRDSHRKVRDSHDGLIIQRNMALFFSGGDKKELKLRVTGRIWKEQQNPDAGFKISSEIVNSHNIVFSPKVEAVARSEAGQIIALLLGSTPNRRNRYLLHLGRDAKDEERKALVAATRAVPAIRAFGNVDVVEKADYVTYLGSSNVAIALPAAAIMLKLDSGWNWFITLSAWHCGS</sequence>
<comment type="similarity">
    <text evidence="4">Belongs to the SINA (Seven in absentia) family.</text>
</comment>
<dbReference type="InterPro" id="IPR052088">
    <property type="entry name" value="E3_ubiquitin-ligase_SINA"/>
</dbReference>
<dbReference type="EMBL" id="CP039351">
    <property type="protein sequence ID" value="QCD99451.1"/>
    <property type="molecule type" value="Genomic_DNA"/>
</dbReference>
<keyword evidence="12" id="KW-0472">Membrane</keyword>
<dbReference type="Gene3D" id="3.30.40.10">
    <property type="entry name" value="Zinc/RING finger domain, C3HC4 (zinc finger)"/>
    <property type="match status" value="1"/>
</dbReference>
<dbReference type="InterPro" id="IPR018121">
    <property type="entry name" value="7-in-absentia-prot_TRAF-dom"/>
</dbReference>
<dbReference type="GO" id="GO:0061630">
    <property type="term" value="F:ubiquitin protein ligase activity"/>
    <property type="evidence" value="ECO:0007669"/>
    <property type="project" value="UniProtKB-EC"/>
</dbReference>
<keyword evidence="7" id="KW-0808">Transferase</keyword>
<evidence type="ECO:0000256" key="3">
    <source>
        <dbReference type="ARBA" id="ARBA00004906"/>
    </source>
</evidence>
<dbReference type="Pfam" id="PF03145">
    <property type="entry name" value="Sina_TRAF"/>
    <property type="match status" value="1"/>
</dbReference>
<feature type="domain" description="SIAH-type" evidence="15">
    <location>
        <begin position="45"/>
        <end position="105"/>
    </location>
</feature>
<dbReference type="UniPathway" id="UPA00143"/>
<evidence type="ECO:0000256" key="11">
    <source>
        <dbReference type="ARBA" id="ARBA00022833"/>
    </source>
</evidence>
<dbReference type="Pfam" id="PF21361">
    <property type="entry name" value="Sina_ZnF"/>
    <property type="match status" value="1"/>
</dbReference>
<dbReference type="GO" id="GO:0016567">
    <property type="term" value="P:protein ubiquitination"/>
    <property type="evidence" value="ECO:0007669"/>
    <property type="project" value="UniProtKB-UniPathway"/>
</dbReference>
<dbReference type="Gene3D" id="2.60.210.10">
    <property type="entry name" value="Apoptosis, Tumor Necrosis Factor Receptor Associated Protein 2, Chain A"/>
    <property type="match status" value="1"/>
</dbReference>
<dbReference type="CDD" id="cd03829">
    <property type="entry name" value="Sina"/>
    <property type="match status" value="1"/>
</dbReference>
<dbReference type="FunFam" id="3.30.40.10:FF:000041">
    <property type="entry name" value="E3 ubiquitin-protein ligase SINAT3"/>
    <property type="match status" value="1"/>
</dbReference>